<evidence type="ECO:0000256" key="10">
    <source>
        <dbReference type="RuleBase" id="RU000492"/>
    </source>
</evidence>
<feature type="region of interest" description="Disordered" evidence="12">
    <location>
        <begin position="664"/>
        <end position="690"/>
    </location>
</feature>
<feature type="short sequence motif" description="Q motif" evidence="9">
    <location>
        <begin position="173"/>
        <end position="201"/>
    </location>
</feature>
<protein>
    <recommendedName>
        <fullName evidence="11">ATP-dependent RNA helicase</fullName>
        <ecNumber evidence="11">3.6.4.13</ecNumber>
    </recommendedName>
</protein>
<dbReference type="RefSeq" id="XP_002847278.1">
    <property type="nucleotide sequence ID" value="XM_002847232.1"/>
</dbReference>
<evidence type="ECO:0000256" key="1">
    <source>
        <dbReference type="ARBA" id="ARBA00004604"/>
    </source>
</evidence>
<dbReference type="PROSITE" id="PS51194">
    <property type="entry name" value="HELICASE_CTER"/>
    <property type="match status" value="1"/>
</dbReference>
<dbReference type="InterPro" id="IPR011545">
    <property type="entry name" value="DEAD/DEAH_box_helicase_dom"/>
</dbReference>
<dbReference type="GeneID" id="9226133"/>
<dbReference type="GO" id="GO:0005730">
    <property type="term" value="C:nucleolus"/>
    <property type="evidence" value="ECO:0007669"/>
    <property type="project" value="UniProtKB-SubCell"/>
</dbReference>
<dbReference type="OMA" id="QMIQKAR"/>
<dbReference type="GO" id="GO:0003723">
    <property type="term" value="F:RNA binding"/>
    <property type="evidence" value="ECO:0007669"/>
    <property type="project" value="UniProtKB-UniRule"/>
</dbReference>
<comment type="subcellular location">
    <subcellularLocation>
        <location evidence="1">Nucleus</location>
        <location evidence="1">Nucleolus</location>
    </subcellularLocation>
</comment>
<dbReference type="EMBL" id="DS995704">
    <property type="protein sequence ID" value="EEQ32196.1"/>
    <property type="molecule type" value="Genomic_DNA"/>
</dbReference>
<evidence type="ECO:0000256" key="2">
    <source>
        <dbReference type="ARBA" id="ARBA00022552"/>
    </source>
</evidence>
<dbReference type="Pfam" id="PF00270">
    <property type="entry name" value="DEAD"/>
    <property type="match status" value="1"/>
</dbReference>
<accession>C5FQP3</accession>
<sequence>MTQKRYRKTKQLDPPKKRVKVSQAETSPTEEVVNIDALDWQTVQPPDILEDAEGFYGLEEIDGVDIVRPTDGSQLKFLAAKSSIKKVDVDNSSESPDDYDDDEEWEGFSDAEPVEATESAPVTIAGASKTTDKKRKEKEQKKEKAKKQDNDKVQPSIPFNVLADEEEEEVDVSAWDGLDLRPELQTSLSRLKFSKPTPIQTAAIPDILAGRDVIGKAATGSGKTLAFGLPILQYLLNNNNKHGQGGIKSSSKEKKPIALILSPTRELAHQLVKHLKEVTSSAPNVDAYIASVTGGLSMHKQQRQLLDADIIVGTPGRLWDMVSSTPKILTKLRGIKFLVVDEADRLLSEGHFKELGELLSALDKAKTSDDVHGNEDEEDEPVERQTLVFSATFQKGLQQKLAKRDKSFHDNLLDKKESMEYLLKKLNFKDEKPRFVDVNPVSQMADNLKEGIIECSAMEKDLYLYAVLLFYPKHRTLVFTNSISSVRRLTQFLQNLGLPALSLHSSMAQKARLRSVERFSSPTTDPSPILIATDVAARGLDMQGIDLVIHYHVPRAADTYIHRSGRTARASASGKSILICSAEEIAGVTRLVAKVHHSHKRKSSAKDAQLHSIHLDRGIVTRLRPRASLSKKITECVLAKEKVSSESDWLRSAAEDLGVDYDSEEFAEQESKNRGRGRGGGRQAKEREASSVSKVELAKLRAQLRDLLSKRVNLGVSERYLTSGRVDINALLKSEGNPAFLGHMENLDF</sequence>
<evidence type="ECO:0000259" key="15">
    <source>
        <dbReference type="PROSITE" id="PS51195"/>
    </source>
</evidence>
<evidence type="ECO:0000256" key="9">
    <source>
        <dbReference type="PROSITE-ProRule" id="PRU00552"/>
    </source>
</evidence>
<dbReference type="GO" id="GO:0005524">
    <property type="term" value="F:ATP binding"/>
    <property type="evidence" value="ECO:0007669"/>
    <property type="project" value="UniProtKB-UniRule"/>
</dbReference>
<proteinExistence type="inferred from homology"/>
<evidence type="ECO:0000256" key="4">
    <source>
        <dbReference type="ARBA" id="ARBA00022801"/>
    </source>
</evidence>
<comment type="similarity">
    <text evidence="10">Belongs to the DEAD box helicase family.</text>
</comment>
<organism evidence="16 17">
    <name type="scientific">Arthroderma otae (strain ATCC MYA-4605 / CBS 113480)</name>
    <name type="common">Microsporum canis</name>
    <dbReference type="NCBI Taxonomy" id="554155"/>
    <lineage>
        <taxon>Eukaryota</taxon>
        <taxon>Fungi</taxon>
        <taxon>Dikarya</taxon>
        <taxon>Ascomycota</taxon>
        <taxon>Pezizomycotina</taxon>
        <taxon>Eurotiomycetes</taxon>
        <taxon>Eurotiomycetidae</taxon>
        <taxon>Onygenales</taxon>
        <taxon>Arthrodermataceae</taxon>
        <taxon>Microsporum</taxon>
    </lineage>
</organism>
<feature type="domain" description="Helicase C-terminal" evidence="14">
    <location>
        <begin position="463"/>
        <end position="614"/>
    </location>
</feature>
<dbReference type="GO" id="GO:0016787">
    <property type="term" value="F:hydrolase activity"/>
    <property type="evidence" value="ECO:0007669"/>
    <property type="project" value="UniProtKB-KW"/>
</dbReference>
<evidence type="ECO:0000256" key="5">
    <source>
        <dbReference type="ARBA" id="ARBA00022806"/>
    </source>
</evidence>
<evidence type="ECO:0000256" key="12">
    <source>
        <dbReference type="SAM" id="MobiDB-lite"/>
    </source>
</evidence>
<comment type="function">
    <text evidence="11">RNA helicase.</text>
</comment>
<dbReference type="GO" id="GO:0003724">
    <property type="term" value="F:RNA helicase activity"/>
    <property type="evidence" value="ECO:0007669"/>
    <property type="project" value="UniProtKB-EC"/>
</dbReference>
<feature type="compositionally biased region" description="Basic and acidic residues" evidence="12">
    <location>
        <begin position="137"/>
        <end position="152"/>
    </location>
</feature>
<dbReference type="VEuPathDB" id="FungiDB:MCYG_05015"/>
<dbReference type="InterPro" id="IPR000629">
    <property type="entry name" value="RNA-helicase_DEAD-box_CS"/>
</dbReference>
<evidence type="ECO:0000256" key="6">
    <source>
        <dbReference type="ARBA" id="ARBA00022840"/>
    </source>
</evidence>
<dbReference type="SUPFAM" id="SSF52540">
    <property type="entry name" value="P-loop containing nucleoside triphosphate hydrolases"/>
    <property type="match status" value="1"/>
</dbReference>
<dbReference type="GO" id="GO:0006364">
    <property type="term" value="P:rRNA processing"/>
    <property type="evidence" value="ECO:0007669"/>
    <property type="project" value="UniProtKB-KW"/>
</dbReference>
<keyword evidence="2" id="KW-0698">rRNA processing</keyword>
<dbReference type="OrthoDB" id="4310724at2759"/>
<gene>
    <name evidence="16" type="ORF">MCYG_05015</name>
</gene>
<keyword evidence="17" id="KW-1185">Reference proteome</keyword>
<dbReference type="InterPro" id="IPR027417">
    <property type="entry name" value="P-loop_NTPase"/>
</dbReference>
<dbReference type="eggNOG" id="KOG0347">
    <property type="taxonomic scope" value="Eukaryota"/>
</dbReference>
<feature type="domain" description="DEAD-box RNA helicase Q" evidence="15">
    <location>
        <begin position="173"/>
        <end position="201"/>
    </location>
</feature>
<keyword evidence="4 10" id="KW-0378">Hydrolase</keyword>
<feature type="region of interest" description="Disordered" evidence="12">
    <location>
        <begin position="1"/>
        <end position="29"/>
    </location>
</feature>
<dbReference type="Gene3D" id="3.40.50.300">
    <property type="entry name" value="P-loop containing nucleotide triphosphate hydrolases"/>
    <property type="match status" value="2"/>
</dbReference>
<keyword evidence="7 11" id="KW-0694">RNA-binding</keyword>
<keyword evidence="5 10" id="KW-0347">Helicase</keyword>
<reference evidence="17" key="1">
    <citation type="journal article" date="2012" name="MBio">
        <title>Comparative genome analysis of Trichophyton rubrum and related dermatophytes reveals candidate genes involved in infection.</title>
        <authorList>
            <person name="Martinez D.A."/>
            <person name="Oliver B.G."/>
            <person name="Graeser Y."/>
            <person name="Goldberg J.M."/>
            <person name="Li W."/>
            <person name="Martinez-Rossi N.M."/>
            <person name="Monod M."/>
            <person name="Shelest E."/>
            <person name="Barton R.C."/>
            <person name="Birch E."/>
            <person name="Brakhage A.A."/>
            <person name="Chen Z."/>
            <person name="Gurr S.J."/>
            <person name="Heiman D."/>
            <person name="Heitman J."/>
            <person name="Kosti I."/>
            <person name="Rossi A."/>
            <person name="Saif S."/>
            <person name="Samalova M."/>
            <person name="Saunders C.W."/>
            <person name="Shea T."/>
            <person name="Summerbell R.C."/>
            <person name="Xu J."/>
            <person name="Young S."/>
            <person name="Zeng Q."/>
            <person name="Birren B.W."/>
            <person name="Cuomo C.A."/>
            <person name="White T.C."/>
        </authorList>
    </citation>
    <scope>NUCLEOTIDE SEQUENCE [LARGE SCALE GENOMIC DNA]</scope>
    <source>
        <strain evidence="17">ATCC MYA-4605 / CBS 113480</strain>
    </source>
</reference>
<evidence type="ECO:0000256" key="8">
    <source>
        <dbReference type="ARBA" id="ARBA00047984"/>
    </source>
</evidence>
<feature type="region of interest" description="Disordered" evidence="12">
    <location>
        <begin position="85"/>
        <end position="155"/>
    </location>
</feature>
<dbReference type="CDD" id="cd18787">
    <property type="entry name" value="SF2_C_DEAD"/>
    <property type="match status" value="1"/>
</dbReference>
<feature type="domain" description="Helicase ATP-binding" evidence="13">
    <location>
        <begin position="204"/>
        <end position="411"/>
    </location>
</feature>
<dbReference type="STRING" id="554155.C5FQP3"/>
<evidence type="ECO:0000256" key="3">
    <source>
        <dbReference type="ARBA" id="ARBA00022741"/>
    </source>
</evidence>
<dbReference type="Pfam" id="PF00271">
    <property type="entry name" value="Helicase_C"/>
    <property type="match status" value="1"/>
</dbReference>
<comment type="domain">
    <text evidence="11">The Q motif is unique to and characteristic of the DEAD box family of RNA helicases and controls ATP binding and hydrolysis.</text>
</comment>
<evidence type="ECO:0000259" key="13">
    <source>
        <dbReference type="PROSITE" id="PS51192"/>
    </source>
</evidence>
<dbReference type="SMART" id="SM00490">
    <property type="entry name" value="HELICc"/>
    <property type="match status" value="1"/>
</dbReference>
<dbReference type="PROSITE" id="PS00039">
    <property type="entry name" value="DEAD_ATP_HELICASE"/>
    <property type="match status" value="1"/>
</dbReference>
<dbReference type="Proteomes" id="UP000002035">
    <property type="component" value="Unassembled WGS sequence"/>
</dbReference>
<evidence type="ECO:0000256" key="11">
    <source>
        <dbReference type="RuleBase" id="RU365068"/>
    </source>
</evidence>
<feature type="compositionally biased region" description="Acidic residues" evidence="12">
    <location>
        <begin position="95"/>
        <end position="115"/>
    </location>
</feature>
<evidence type="ECO:0000256" key="7">
    <source>
        <dbReference type="ARBA" id="ARBA00022884"/>
    </source>
</evidence>
<dbReference type="AlphaFoldDB" id="C5FQP3"/>
<evidence type="ECO:0000313" key="16">
    <source>
        <dbReference type="EMBL" id="EEQ32196.1"/>
    </source>
</evidence>
<name>C5FQP3_ARTOC</name>
<evidence type="ECO:0000259" key="14">
    <source>
        <dbReference type="PROSITE" id="PS51194"/>
    </source>
</evidence>
<dbReference type="SMART" id="SM00487">
    <property type="entry name" value="DEXDc"/>
    <property type="match status" value="1"/>
</dbReference>
<dbReference type="PROSITE" id="PS51195">
    <property type="entry name" value="Q_MOTIF"/>
    <property type="match status" value="1"/>
</dbReference>
<dbReference type="CDD" id="cd17946">
    <property type="entry name" value="DEADc_DDX24"/>
    <property type="match status" value="1"/>
</dbReference>
<dbReference type="PANTHER" id="PTHR24031">
    <property type="entry name" value="RNA HELICASE"/>
    <property type="match status" value="1"/>
</dbReference>
<dbReference type="HOGENOM" id="CLU_003041_13_0_1"/>
<keyword evidence="6 10" id="KW-0067">ATP-binding</keyword>
<dbReference type="InterPro" id="IPR014014">
    <property type="entry name" value="RNA_helicase_DEAD_Q_motif"/>
</dbReference>
<dbReference type="EC" id="3.6.4.13" evidence="11"/>
<dbReference type="InterPro" id="IPR014001">
    <property type="entry name" value="Helicase_ATP-bd"/>
</dbReference>
<dbReference type="InterPro" id="IPR001650">
    <property type="entry name" value="Helicase_C-like"/>
</dbReference>
<evidence type="ECO:0000313" key="17">
    <source>
        <dbReference type="Proteomes" id="UP000002035"/>
    </source>
</evidence>
<comment type="catalytic activity">
    <reaction evidence="8 11">
        <text>ATP + H2O = ADP + phosphate + H(+)</text>
        <dbReference type="Rhea" id="RHEA:13065"/>
        <dbReference type="ChEBI" id="CHEBI:15377"/>
        <dbReference type="ChEBI" id="CHEBI:15378"/>
        <dbReference type="ChEBI" id="CHEBI:30616"/>
        <dbReference type="ChEBI" id="CHEBI:43474"/>
        <dbReference type="ChEBI" id="CHEBI:456216"/>
        <dbReference type="EC" id="3.6.4.13"/>
    </reaction>
</comment>
<dbReference type="PROSITE" id="PS51192">
    <property type="entry name" value="HELICASE_ATP_BIND_1"/>
    <property type="match status" value="1"/>
</dbReference>
<keyword evidence="3 10" id="KW-0547">Nucleotide-binding</keyword>